<evidence type="ECO:0000256" key="1">
    <source>
        <dbReference type="SAM" id="Phobius"/>
    </source>
</evidence>
<evidence type="ECO:0000313" key="3">
    <source>
        <dbReference type="Proteomes" id="UP001602322"/>
    </source>
</evidence>
<keyword evidence="1" id="KW-0812">Transmembrane</keyword>
<feature type="transmembrane region" description="Helical" evidence="1">
    <location>
        <begin position="20"/>
        <end position="40"/>
    </location>
</feature>
<dbReference type="EMBL" id="JBIBEG010000002">
    <property type="protein sequence ID" value="MFF5896130.1"/>
    <property type="molecule type" value="Genomic_DNA"/>
</dbReference>
<proteinExistence type="predicted"/>
<reference evidence="2 3" key="1">
    <citation type="submission" date="2024-10" db="EMBL/GenBank/DDBJ databases">
        <title>The Natural Products Discovery Center: Release of the First 8490 Sequenced Strains for Exploring Actinobacteria Biosynthetic Diversity.</title>
        <authorList>
            <person name="Kalkreuter E."/>
            <person name="Kautsar S.A."/>
            <person name="Yang D."/>
            <person name="Bader C.D."/>
            <person name="Teijaro C.N."/>
            <person name="Fluegel L."/>
            <person name="Davis C.M."/>
            <person name="Simpson J.R."/>
            <person name="Lauterbach L."/>
            <person name="Steele A.D."/>
            <person name="Gui C."/>
            <person name="Meng S."/>
            <person name="Li G."/>
            <person name="Viehrig K."/>
            <person name="Ye F."/>
            <person name="Su P."/>
            <person name="Kiefer A.F."/>
            <person name="Nichols A."/>
            <person name="Cepeda A.J."/>
            <person name="Yan W."/>
            <person name="Fan B."/>
            <person name="Jiang Y."/>
            <person name="Adhikari A."/>
            <person name="Zheng C.-J."/>
            <person name="Schuster L."/>
            <person name="Cowan T.M."/>
            <person name="Smanski M.J."/>
            <person name="Chevrette M.G."/>
            <person name="De Carvalho L.P.S."/>
            <person name="Shen B."/>
        </authorList>
    </citation>
    <scope>NUCLEOTIDE SEQUENCE [LARGE SCALE GENOMIC DNA]</scope>
    <source>
        <strain evidence="2 3">NPDC012540</strain>
    </source>
</reference>
<name>A0ABW6X457_9ACTN</name>
<keyword evidence="1" id="KW-1133">Transmembrane helix</keyword>
<protein>
    <submittedName>
        <fullName evidence="2">Uncharacterized protein</fullName>
    </submittedName>
</protein>
<comment type="caution">
    <text evidence="2">The sequence shown here is derived from an EMBL/GenBank/DDBJ whole genome shotgun (WGS) entry which is preliminary data.</text>
</comment>
<organism evidence="2 3">
    <name type="scientific">Streptomyces argenteolus</name>
    <dbReference type="NCBI Taxonomy" id="67274"/>
    <lineage>
        <taxon>Bacteria</taxon>
        <taxon>Bacillati</taxon>
        <taxon>Actinomycetota</taxon>
        <taxon>Actinomycetes</taxon>
        <taxon>Kitasatosporales</taxon>
        <taxon>Streptomycetaceae</taxon>
        <taxon>Streptomyces</taxon>
    </lineage>
</organism>
<dbReference type="Proteomes" id="UP001602322">
    <property type="component" value="Unassembled WGS sequence"/>
</dbReference>
<feature type="transmembrane region" description="Helical" evidence="1">
    <location>
        <begin position="87"/>
        <end position="107"/>
    </location>
</feature>
<keyword evidence="3" id="KW-1185">Reference proteome</keyword>
<evidence type="ECO:0000313" key="2">
    <source>
        <dbReference type="EMBL" id="MFF5896130.1"/>
    </source>
</evidence>
<keyword evidence="1" id="KW-0472">Membrane</keyword>
<accession>A0ABW6X457</accession>
<gene>
    <name evidence="2" type="ORF">ACFY8O_09425</name>
</gene>
<dbReference type="RefSeq" id="WP_387900293.1">
    <property type="nucleotide sequence ID" value="NZ_JBIBEG010000002.1"/>
</dbReference>
<sequence length="133" mass="14930">MRSREFDLDFRERAGRTRTWGLVLLSLAAVLWVWVGVLLLTPYTADRKPDDKYPDECESRLFTEWGTANDGTRHGDYCQQERDWPEVLGVLGLSVPVSVAGGSLFTIGTVTRRMSAHAQAMRELDKLADTAQG</sequence>